<feature type="region of interest" description="Disordered" evidence="1">
    <location>
        <begin position="83"/>
        <end position="111"/>
    </location>
</feature>
<dbReference type="Gene3D" id="1.10.260.40">
    <property type="entry name" value="lambda repressor-like DNA-binding domains"/>
    <property type="match status" value="1"/>
</dbReference>
<evidence type="ECO:0000256" key="1">
    <source>
        <dbReference type="SAM" id="MobiDB-lite"/>
    </source>
</evidence>
<evidence type="ECO:0000313" key="4">
    <source>
        <dbReference type="Proteomes" id="UP000285794"/>
    </source>
</evidence>
<organism evidence="3 4">
    <name type="scientific">Ancylomarina euxinus</name>
    <dbReference type="NCBI Taxonomy" id="2283627"/>
    <lineage>
        <taxon>Bacteria</taxon>
        <taxon>Pseudomonadati</taxon>
        <taxon>Bacteroidota</taxon>
        <taxon>Bacteroidia</taxon>
        <taxon>Marinilabiliales</taxon>
        <taxon>Marinifilaceae</taxon>
        <taxon>Ancylomarina</taxon>
    </lineage>
</organism>
<proteinExistence type="predicted"/>
<dbReference type="Proteomes" id="UP000285794">
    <property type="component" value="Unassembled WGS sequence"/>
</dbReference>
<dbReference type="OrthoDB" id="1034290at2"/>
<dbReference type="PROSITE" id="PS50943">
    <property type="entry name" value="HTH_CROC1"/>
    <property type="match status" value="1"/>
</dbReference>
<dbReference type="EMBL" id="QQWG01000004">
    <property type="protein sequence ID" value="RRG22886.1"/>
    <property type="molecule type" value="Genomic_DNA"/>
</dbReference>
<keyword evidence="4" id="KW-1185">Reference proteome</keyword>
<gene>
    <name evidence="3" type="ORF">DWB61_05460</name>
</gene>
<reference evidence="3 4" key="1">
    <citation type="submission" date="2018-07" db="EMBL/GenBank/DDBJ databases">
        <title>Draft genome sequence of Ancylomarina sp. M1P.</title>
        <authorList>
            <person name="Yadav S."/>
            <person name="Villanueva L."/>
            <person name="Damste J.S.S."/>
        </authorList>
    </citation>
    <scope>NUCLEOTIDE SEQUENCE [LARGE SCALE GENOMIC DNA]</scope>
    <source>
        <strain evidence="3 4">M1P</strain>
    </source>
</reference>
<dbReference type="AlphaFoldDB" id="A0A425Y449"/>
<protein>
    <submittedName>
        <fullName evidence="3">XRE family transcriptional regulator</fullName>
    </submittedName>
</protein>
<dbReference type="InterPro" id="IPR010982">
    <property type="entry name" value="Lambda_DNA-bd_dom_sf"/>
</dbReference>
<dbReference type="CDD" id="cd00093">
    <property type="entry name" value="HTH_XRE"/>
    <property type="match status" value="1"/>
</dbReference>
<dbReference type="InterPro" id="IPR001387">
    <property type="entry name" value="Cro/C1-type_HTH"/>
</dbReference>
<evidence type="ECO:0000313" key="3">
    <source>
        <dbReference type="EMBL" id="RRG22886.1"/>
    </source>
</evidence>
<evidence type="ECO:0000259" key="2">
    <source>
        <dbReference type="PROSITE" id="PS50943"/>
    </source>
</evidence>
<dbReference type="Pfam" id="PF01381">
    <property type="entry name" value="HTH_3"/>
    <property type="match status" value="1"/>
</dbReference>
<dbReference type="SUPFAM" id="SSF47413">
    <property type="entry name" value="lambda repressor-like DNA-binding domains"/>
    <property type="match status" value="1"/>
</dbReference>
<dbReference type="GO" id="GO:0003677">
    <property type="term" value="F:DNA binding"/>
    <property type="evidence" value="ECO:0007669"/>
    <property type="project" value="InterPro"/>
</dbReference>
<accession>A0A425Y449</accession>
<dbReference type="SMART" id="SM00530">
    <property type="entry name" value="HTH_XRE"/>
    <property type="match status" value="1"/>
</dbReference>
<name>A0A425Y449_9BACT</name>
<sequence length="144" mass="16183">MKDRINQLLNSEGLSASRFADIIGVQRSSMSHILSGRNNPSLDFIQKIMRSFPNINGDWLISGSGEMTKNQDSPSLFQEVIKEEDPAPYQSSQPPKLKKESPEVTQNKADQIPDLDMSAFLSGKKIEKVVVFYSDKTFKEYNPA</sequence>
<feature type="domain" description="HTH cro/C1-type" evidence="2">
    <location>
        <begin position="5"/>
        <end position="60"/>
    </location>
</feature>
<dbReference type="RefSeq" id="WP_125029886.1">
    <property type="nucleotide sequence ID" value="NZ_JAPXVP010000004.1"/>
</dbReference>
<comment type="caution">
    <text evidence="3">The sequence shown here is derived from an EMBL/GenBank/DDBJ whole genome shotgun (WGS) entry which is preliminary data.</text>
</comment>